<evidence type="ECO:0000313" key="1">
    <source>
        <dbReference type="EMBL" id="PWN51406.1"/>
    </source>
</evidence>
<dbReference type="Proteomes" id="UP000245626">
    <property type="component" value="Unassembled WGS sequence"/>
</dbReference>
<accession>A0ACD0P064</accession>
<protein>
    <submittedName>
        <fullName evidence="1">MED14-domain-containing protein</fullName>
    </submittedName>
</protein>
<dbReference type="EMBL" id="KZ819846">
    <property type="protein sequence ID" value="PWN51406.1"/>
    <property type="molecule type" value="Genomic_DNA"/>
</dbReference>
<keyword evidence="2" id="KW-1185">Reference proteome</keyword>
<gene>
    <name evidence="1" type="ORF">IE53DRAFT_313993</name>
</gene>
<reference evidence="1 2" key="1">
    <citation type="journal article" date="2018" name="Mol. Biol. Evol.">
        <title>Broad Genomic Sampling Reveals a Smut Pathogenic Ancestry of the Fungal Clade Ustilaginomycotina.</title>
        <authorList>
            <person name="Kijpornyongpan T."/>
            <person name="Mondo S.J."/>
            <person name="Barry K."/>
            <person name="Sandor L."/>
            <person name="Lee J."/>
            <person name="Lipzen A."/>
            <person name="Pangilinan J."/>
            <person name="LaButti K."/>
            <person name="Hainaut M."/>
            <person name="Henrissat B."/>
            <person name="Grigoriev I.V."/>
            <person name="Spatafora J.W."/>
            <person name="Aime M.C."/>
        </authorList>
    </citation>
    <scope>NUCLEOTIDE SEQUENCE [LARGE SCALE GENOMIC DNA]</scope>
    <source>
        <strain evidence="1 2">SA 807</strain>
    </source>
</reference>
<sequence length="1418" mass="155952">MSSGTNLTPSSAQPLQNSRVSPANNNQPHLQNGVSRNAKALGNGFAHGNGAASHGAEDAGANGVGHAPPVHKLKQVGGSPTSTEQRLNTGIPPASTPSILPKCDTAASDMAVTANKGKARHIDPLDHVPYSQLEAELPREEADLIPMAALIERMANFGYESLQNLAETLPSLPSSSKRAKLFTTALDVRKQFVKLLVLVRWSKDLPELQRARNIIALLTEQQWQHEDVFAGLTDIRKTLPNARMRNADLPTAIDVLRTGSYNRLPASIKDSAVALKPLTDEEAIEIVGQLDDALRMRMACNEIVPLPMSQYHVSDGRVHFKCPGLFEAQLTASGSGIPIQGGQVAATDRWWLLTLKFDLRIVGAGADTLRKAFPRIPKKAYKERLRIWGDKELEPREDGRSLPPLTQDDGQQTLQERESAPAESSTPPPAEEQTEEPTPISPDKGTCRDAPLARLYAFLQERALHYQLDILHHQALELTRLNWGSSLSITMEQRLRCLVIKYWAGVRAAGSASTSKAKPGEFAGGGEGPAEGGIIRISIGDEAEKSGIQKTIATLLAGEECSRQVGKVSDNQEKYYVKKRKLLVTWEVDKTISAEVGAVDLSISPHALDLEALLLTLVKRHSAALLRVLQQRILSSNHPLSRSLSSRDCTLRKAFKRARNGSKEAVGDELLQISYLHIRLGAGTNLTTDFRARRSGTLELRLEIDSLSGMLKLRAEDGSNSAVESADIRQGKGCVSSTWYSTLSASPLADELLSARLREATERLNKDVVSLTDILYKLGVLARVEEWESMATYAGLQYTRRLNFRPTEFAKFGPSLATCGPPVLYLPLAQYPTYYLALQPSERNGLNVALICAVTLNEGTGASFVAIQSIEWLDRAKIAKGRTLQPAAIPGGTKSQSETQALGKRKREAESLSVFERGLTIGELTSLHSYSVALVSYLKVEQQLRVRGIPFVHVLPSPGQDTSSYAVPCSTSDAEGGASAIVPSLCLRSVDLLGSKANLAKPNVLLRVSDWWDRTSARVQIAVKLKMRSRRFKTIKKILDRMDPASLRFSAGARSWIEFDESTSVLRYSTKDMDNCVAGFLNEWALTVKLIEVVREVLTVSRGNRLKMGPSALRRGGILELREFDLDTATFAYGYTLATPLHKPAGENGEKGEKLSVRVRWQDDQRLGLQSSGGRYALEFGSTVKDEQGNMSFKPGNNPHLPMAFELQRAINHSNQSLDQLWRGFFQLLRDTLPVIRVIGPFADECLKDADCPELEVRSSTWFRIRFLDTHALDIRLVRGSRFLLCDASQPLFRSPIKGLELAATDASKTQGPDLVEAVQPISKAGYSLRWTDEQSTQQHRPLPEFRQLVKEVYCAFLKECGSRGWGSEPGGFIHAIDLRRALLCSASEEVMGFVLPRVVEGLKTRLRRSRPVSSTSL</sequence>
<organism evidence="1 2">
    <name type="scientific">Violaceomyces palustris</name>
    <dbReference type="NCBI Taxonomy" id="1673888"/>
    <lineage>
        <taxon>Eukaryota</taxon>
        <taxon>Fungi</taxon>
        <taxon>Dikarya</taxon>
        <taxon>Basidiomycota</taxon>
        <taxon>Ustilaginomycotina</taxon>
        <taxon>Ustilaginomycetes</taxon>
        <taxon>Violaceomycetales</taxon>
        <taxon>Violaceomycetaceae</taxon>
        <taxon>Violaceomyces</taxon>
    </lineage>
</organism>
<name>A0ACD0P064_9BASI</name>
<proteinExistence type="predicted"/>
<evidence type="ECO:0000313" key="2">
    <source>
        <dbReference type="Proteomes" id="UP000245626"/>
    </source>
</evidence>